<comment type="caution">
    <text evidence="1">The sequence shown here is derived from an EMBL/GenBank/DDBJ whole genome shotgun (WGS) entry which is preliminary data.</text>
</comment>
<reference evidence="1 2" key="1">
    <citation type="journal article" date="2011" name="BMC Genomics">
        <title>Genome sequencing reveals diversification of virulence factor content and possible host adaptation in distinct subpopulations of Salmonella enterica.</title>
        <authorList>
            <person name="den Bakker H.C."/>
            <person name="Moreno Switt A.I."/>
            <person name="Govoni G."/>
            <person name="Cummings C.A."/>
            <person name="Ranieri M.L."/>
            <person name="Degoricija L."/>
            <person name="Hoelzer K."/>
            <person name="Rodriguez-Rivera L.D."/>
            <person name="Brown S."/>
            <person name="Bolchacova E."/>
            <person name="Furtado M.R."/>
            <person name="Wiedmann M."/>
        </authorList>
    </citation>
    <scope>NUCLEOTIDE SEQUENCE [LARGE SCALE GENOMIC DNA]</scope>
    <source>
        <strain evidence="1 2">R8-2977</strain>
    </source>
</reference>
<accession>G5RXK6</accession>
<evidence type="ECO:0000313" key="1">
    <source>
        <dbReference type="EMBL" id="EHD02019.1"/>
    </source>
</evidence>
<protein>
    <submittedName>
        <fullName evidence="1">Uncharacterized protein</fullName>
    </submittedName>
</protein>
<gene>
    <name evidence="1" type="ORF">LTSEURB_3353</name>
</gene>
<name>G5RXK6_SALET</name>
<dbReference type="AlphaFoldDB" id="G5RXK6"/>
<dbReference type="PATRIC" id="fig|913084.3.peg.2471"/>
<evidence type="ECO:0000313" key="2">
    <source>
        <dbReference type="Proteomes" id="UP000004776"/>
    </source>
</evidence>
<proteinExistence type="predicted"/>
<organism evidence="1 2">
    <name type="scientific">Salmonella enterica subsp. enterica serovar Urbana str. R8-2977</name>
    <dbReference type="NCBI Taxonomy" id="913084"/>
    <lineage>
        <taxon>Bacteria</taxon>
        <taxon>Pseudomonadati</taxon>
        <taxon>Pseudomonadota</taxon>
        <taxon>Gammaproteobacteria</taxon>
        <taxon>Enterobacterales</taxon>
        <taxon>Enterobacteriaceae</taxon>
        <taxon>Salmonella</taxon>
    </lineage>
</organism>
<dbReference type="EMBL" id="AFCW01001272">
    <property type="protein sequence ID" value="EHD02019.1"/>
    <property type="molecule type" value="Genomic_DNA"/>
</dbReference>
<sequence>MKVKFIFVGEECHEIFIDVVYDFYIFKFASVLLYYKSGIC</sequence>
<dbReference type="Proteomes" id="UP000004776">
    <property type="component" value="Unassembled WGS sequence"/>
</dbReference>